<evidence type="ECO:0000313" key="4">
    <source>
        <dbReference type="Proteomes" id="UP000053676"/>
    </source>
</evidence>
<feature type="chain" id="PRO_5004826968" evidence="2">
    <location>
        <begin position="17"/>
        <end position="713"/>
    </location>
</feature>
<feature type="compositionally biased region" description="Basic residues" evidence="1">
    <location>
        <begin position="62"/>
        <end position="77"/>
    </location>
</feature>
<evidence type="ECO:0000256" key="2">
    <source>
        <dbReference type="SAM" id="SignalP"/>
    </source>
</evidence>
<dbReference type="OrthoDB" id="5867997at2759"/>
<evidence type="ECO:0000256" key="1">
    <source>
        <dbReference type="SAM" id="MobiDB-lite"/>
    </source>
</evidence>
<name>W2U1Q8_NECAM</name>
<keyword evidence="2" id="KW-0732">Signal</keyword>
<dbReference type="KEGG" id="nai:NECAME_00160"/>
<reference evidence="4" key="1">
    <citation type="journal article" date="2014" name="Nat. Genet.">
        <title>Genome of the human hookworm Necator americanus.</title>
        <authorList>
            <person name="Tang Y.T."/>
            <person name="Gao X."/>
            <person name="Rosa B.A."/>
            <person name="Abubucker S."/>
            <person name="Hallsworth-Pepin K."/>
            <person name="Martin J."/>
            <person name="Tyagi R."/>
            <person name="Heizer E."/>
            <person name="Zhang X."/>
            <person name="Bhonagiri-Palsikar V."/>
            <person name="Minx P."/>
            <person name="Warren W.C."/>
            <person name="Wang Q."/>
            <person name="Zhan B."/>
            <person name="Hotez P.J."/>
            <person name="Sternberg P.W."/>
            <person name="Dougall A."/>
            <person name="Gaze S.T."/>
            <person name="Mulvenna J."/>
            <person name="Sotillo J."/>
            <person name="Ranganathan S."/>
            <person name="Rabelo E.M."/>
            <person name="Wilson R.K."/>
            <person name="Felgner P.L."/>
            <person name="Bethony J."/>
            <person name="Hawdon J.M."/>
            <person name="Gasser R.B."/>
            <person name="Loukas A."/>
            <person name="Mitreva M."/>
        </authorList>
    </citation>
    <scope>NUCLEOTIDE SEQUENCE [LARGE SCALE GENOMIC DNA]</scope>
</reference>
<gene>
    <name evidence="3" type="ORF">NECAME_00160</name>
</gene>
<feature type="region of interest" description="Disordered" evidence="1">
    <location>
        <begin position="60"/>
        <end position="80"/>
    </location>
</feature>
<dbReference type="AlphaFoldDB" id="W2U1Q8"/>
<feature type="region of interest" description="Disordered" evidence="1">
    <location>
        <begin position="381"/>
        <end position="467"/>
    </location>
</feature>
<protein>
    <submittedName>
        <fullName evidence="3">Uncharacterized protein</fullName>
    </submittedName>
</protein>
<feature type="region of interest" description="Disordered" evidence="1">
    <location>
        <begin position="287"/>
        <end position="309"/>
    </location>
</feature>
<keyword evidence="4" id="KW-1185">Reference proteome</keyword>
<feature type="region of interest" description="Disordered" evidence="1">
    <location>
        <begin position="501"/>
        <end position="545"/>
    </location>
</feature>
<proteinExistence type="predicted"/>
<feature type="signal peptide" evidence="2">
    <location>
        <begin position="1"/>
        <end position="16"/>
    </location>
</feature>
<dbReference type="PANTHER" id="PTHR38633:SF6">
    <property type="entry name" value="UTERINE LUMIN EXPRESSED_LOCAILIZED"/>
    <property type="match status" value="1"/>
</dbReference>
<organism evidence="3 4">
    <name type="scientific">Necator americanus</name>
    <name type="common">Human hookworm</name>
    <dbReference type="NCBI Taxonomy" id="51031"/>
    <lineage>
        <taxon>Eukaryota</taxon>
        <taxon>Metazoa</taxon>
        <taxon>Ecdysozoa</taxon>
        <taxon>Nematoda</taxon>
        <taxon>Chromadorea</taxon>
        <taxon>Rhabditida</taxon>
        <taxon>Rhabditina</taxon>
        <taxon>Rhabditomorpha</taxon>
        <taxon>Strongyloidea</taxon>
        <taxon>Ancylostomatidae</taxon>
        <taxon>Bunostominae</taxon>
        <taxon>Necator</taxon>
    </lineage>
</organism>
<dbReference type="STRING" id="51031.W2U1Q8"/>
<dbReference type="PANTHER" id="PTHR38633">
    <property type="entry name" value="PROTEIN CBG15573-RELATED"/>
    <property type="match status" value="1"/>
</dbReference>
<accession>W2U1Q8</accession>
<evidence type="ECO:0000313" key="3">
    <source>
        <dbReference type="EMBL" id="ETN87301.1"/>
    </source>
</evidence>
<dbReference type="Proteomes" id="UP000053676">
    <property type="component" value="Unassembled WGS sequence"/>
</dbReference>
<dbReference type="EMBL" id="KI657455">
    <property type="protein sequence ID" value="ETN87301.1"/>
    <property type="molecule type" value="Genomic_DNA"/>
</dbReference>
<sequence>MLRFAVLTAAFYCASAQYGAPETQSDPAPVQYGAPAQQPPVPVILQPVYLPEAPASHEILVPRRRHRHSRSRSHSRSNSRERRCNRCRKLSSYCGFGGNQNCYRPFIEYDRDRDCERAIVTCGVQNNNVYLVADDQHTLSYGKGIEVVLKCNKRGRWTTRDMYGNDVDVRSVACYTQKMWVILILIEVSSSLCSNIVQKPVLHPYDGSTLAEAAIPHFDFGKDKDTVQSTTTMPGMDPFPSTLGTNSVLDTDPEISENSVIKNEDRGQEMGPGPAILPNRREKMGPGPVIPPDPGNERGPGPVILPNRRDEMDFGPVIFRGRRREMGPGPVILPDGKNEVGLGPVIFPDRRQEMGPGPVILPDGKNEVGLGPVIFLDRKQEMGPGPVIFPDRKQEMGPGPVIFPDRRQEMRPGPVIPSNRRDEMGPGPVIFPDRRDEMGPGPVIFRDRKDETGPGPVILPDGRDEMGPGSVIFPGKRQEMGPGPVIFPGRGQEMGLGPVIFPGRRQEMGPGPVIVPDRRDEMGPGPVIPPERRDEMGPGPVFLRNRRKETDPLPVTSTDRRQSGPVMFPYPHKGNLFIPLPEQQDPVIFGAYLPEMGLRPTIAQETIKVGVRATNLPKSSLRSSGPTVPSSSTQREAGLVLSPYSNLGPLIITRPPPTVKIPVQRTPLQPLHSNRFDNFYLRSTLHPRRVTNMATYPRSTSKQRIRSKSLSIA</sequence>